<proteinExistence type="predicted"/>
<dbReference type="PATRIC" id="fig|435830.3.peg.1116"/>
<keyword evidence="2" id="KW-1185">Reference proteome</keyword>
<dbReference type="STRING" id="435830.HMPREF0045_01151"/>
<dbReference type="Proteomes" id="UP000003822">
    <property type="component" value="Unassembled WGS sequence"/>
</dbReference>
<organism evidence="1 2">
    <name type="scientific">Actinomyces graevenitzii C83</name>
    <dbReference type="NCBI Taxonomy" id="435830"/>
    <lineage>
        <taxon>Bacteria</taxon>
        <taxon>Bacillati</taxon>
        <taxon>Actinomycetota</taxon>
        <taxon>Actinomycetes</taxon>
        <taxon>Actinomycetales</taxon>
        <taxon>Actinomycetaceae</taxon>
        <taxon>Actinomyces</taxon>
    </lineage>
</organism>
<dbReference type="AlphaFoldDB" id="G9PFZ8"/>
<dbReference type="eggNOG" id="COG1961">
    <property type="taxonomic scope" value="Bacteria"/>
</dbReference>
<sequence length="80" mass="9177">MSYKFWWCETATRGKGNPCHAPQVRETELRRVITCVLDLDEWDNDAVLEQVRTITISPHRQAVVALENGKVHTITLGEEN</sequence>
<name>G9PFZ8_9ACTO</name>
<accession>G9PFZ8</accession>
<evidence type="ECO:0000313" key="2">
    <source>
        <dbReference type="Proteomes" id="UP000003822"/>
    </source>
</evidence>
<protein>
    <submittedName>
        <fullName evidence="1">Uncharacterized protein</fullName>
    </submittedName>
</protein>
<gene>
    <name evidence="1" type="ORF">HMPREF0045_01151</name>
</gene>
<evidence type="ECO:0000313" key="1">
    <source>
        <dbReference type="EMBL" id="EHM88040.1"/>
    </source>
</evidence>
<dbReference type="OrthoDB" id="3243391at2"/>
<dbReference type="HOGENOM" id="CLU_2581792_0_0_11"/>
<comment type="caution">
    <text evidence="1">The sequence shown here is derived from an EMBL/GenBank/DDBJ whole genome shotgun (WGS) entry which is preliminary data.</text>
</comment>
<dbReference type="EMBL" id="ACRN01000008">
    <property type="protein sequence ID" value="EHM88040.1"/>
    <property type="molecule type" value="Genomic_DNA"/>
</dbReference>
<reference evidence="1 2" key="1">
    <citation type="submission" date="2011-10" db="EMBL/GenBank/DDBJ databases">
        <title>The Genome Sequence of Actinomyces graevenitzii C83.</title>
        <authorList>
            <consortium name="The Broad Institute Genome Sequencing Platform"/>
            <consortium name="The Broad Institute Genome Sequencing Center for Infectious Disease"/>
            <person name="Earl A."/>
            <person name="Ward D."/>
            <person name="Feldgarden M."/>
            <person name="Gevers D."/>
            <person name="Sibley C.D."/>
            <person name="Field T.R."/>
            <person name="Grinwis M."/>
            <person name="Eshaghurshan C.S."/>
            <person name="Surette M.G."/>
            <person name="Young S.K."/>
            <person name="Zeng Q."/>
            <person name="Gargeya S."/>
            <person name="Fitzgerald M."/>
            <person name="Haas B."/>
            <person name="Abouelleil A."/>
            <person name="Alvarado L."/>
            <person name="Arachchi H.M."/>
            <person name="Berlin A."/>
            <person name="Brown A."/>
            <person name="Chapman S.B."/>
            <person name="Chen Z."/>
            <person name="Dunbar C."/>
            <person name="Freedman E."/>
            <person name="Gearin G."/>
            <person name="Goldberg J."/>
            <person name="Griggs A."/>
            <person name="Gujja S."/>
            <person name="Heiman D."/>
            <person name="Howarth C."/>
            <person name="Larson L."/>
            <person name="Lui A."/>
            <person name="MacDonald P.J.P."/>
            <person name="Montmayeur A."/>
            <person name="Murphy C."/>
            <person name="Neiman D."/>
            <person name="Pearson M."/>
            <person name="Priest M."/>
            <person name="Roberts A."/>
            <person name="Saif S."/>
            <person name="Shea T."/>
            <person name="Shenoy N."/>
            <person name="Sisk P."/>
            <person name="Stolte C."/>
            <person name="Sykes S."/>
            <person name="Wortman J."/>
            <person name="Nusbaum C."/>
            <person name="Birren B."/>
        </authorList>
    </citation>
    <scope>NUCLEOTIDE SEQUENCE [LARGE SCALE GENOMIC DNA]</scope>
    <source>
        <strain evidence="1 2">C83</strain>
    </source>
</reference>